<accession>A0A645EUH0</accession>
<dbReference type="GO" id="GO:0019450">
    <property type="term" value="P:L-cysteine catabolic process to pyruvate"/>
    <property type="evidence" value="ECO:0007669"/>
    <property type="project" value="TreeGrafter"/>
</dbReference>
<sequence length="120" mass="12554">MCACVTAASQGITSGACMLLGGSLAEIERAVKTTMVNVFGVVCDGARLACAMKLASAAGIAIECAQIAMDGYETPAGQGVVGKTADDSLNFMGYFAQEGMRDSDRALCRALYEKRRKQLE</sequence>
<comment type="caution">
    <text evidence="2">The sequence shown here is derived from an EMBL/GenBank/DDBJ whole genome shotgun (WGS) entry which is preliminary data.</text>
</comment>
<feature type="domain" description="Serine dehydratase-like alpha subunit" evidence="1">
    <location>
        <begin position="1"/>
        <end position="106"/>
    </location>
</feature>
<gene>
    <name evidence="2" type="ORF">SDC9_152326</name>
</gene>
<evidence type="ECO:0000259" key="1">
    <source>
        <dbReference type="Pfam" id="PF03313"/>
    </source>
</evidence>
<proteinExistence type="predicted"/>
<dbReference type="GO" id="GO:0080146">
    <property type="term" value="F:L-cysteine desulfhydrase activity"/>
    <property type="evidence" value="ECO:0007669"/>
    <property type="project" value="TreeGrafter"/>
</dbReference>
<dbReference type="EMBL" id="VSSQ01050987">
    <property type="protein sequence ID" value="MPN05076.1"/>
    <property type="molecule type" value="Genomic_DNA"/>
</dbReference>
<reference evidence="2" key="1">
    <citation type="submission" date="2019-08" db="EMBL/GenBank/DDBJ databases">
        <authorList>
            <person name="Kucharzyk K."/>
            <person name="Murdoch R.W."/>
            <person name="Higgins S."/>
            <person name="Loffler F."/>
        </authorList>
    </citation>
    <scope>NUCLEOTIDE SEQUENCE</scope>
</reference>
<dbReference type="Pfam" id="PF03313">
    <property type="entry name" value="SDH_alpha"/>
    <property type="match status" value="1"/>
</dbReference>
<dbReference type="PANTHER" id="PTHR30501:SF2">
    <property type="entry name" value="UPF0597 PROTEIN YHAM"/>
    <property type="match status" value="1"/>
</dbReference>
<dbReference type="InterPro" id="IPR021144">
    <property type="entry name" value="UPF0597"/>
</dbReference>
<name>A0A645EUH0_9ZZZZ</name>
<evidence type="ECO:0000313" key="2">
    <source>
        <dbReference type="EMBL" id="MPN05076.1"/>
    </source>
</evidence>
<dbReference type="PANTHER" id="PTHR30501">
    <property type="entry name" value="UPF0597 PROTEIN YHAM"/>
    <property type="match status" value="1"/>
</dbReference>
<organism evidence="2">
    <name type="scientific">bioreactor metagenome</name>
    <dbReference type="NCBI Taxonomy" id="1076179"/>
    <lineage>
        <taxon>unclassified sequences</taxon>
        <taxon>metagenomes</taxon>
        <taxon>ecological metagenomes</taxon>
    </lineage>
</organism>
<dbReference type="InterPro" id="IPR005130">
    <property type="entry name" value="Ser_deHydtase-like_asu"/>
</dbReference>
<protein>
    <recommendedName>
        <fullName evidence="1">Serine dehydratase-like alpha subunit domain-containing protein</fullName>
    </recommendedName>
</protein>
<dbReference type="AlphaFoldDB" id="A0A645EUH0"/>